<keyword evidence="3" id="KW-1185">Reference proteome</keyword>
<accession>A0A3E3I885</accession>
<evidence type="ECO:0000313" key="2">
    <source>
        <dbReference type="EMBL" id="RGE74731.1"/>
    </source>
</evidence>
<dbReference type="PANTHER" id="PTHR30289">
    <property type="entry name" value="UNCHARACTERIZED PROTEIN YBCL-RELATED"/>
    <property type="match status" value="1"/>
</dbReference>
<gene>
    <name evidence="2" type="ORF">DWY69_01000</name>
    <name evidence="1" type="ORF">DXC51_07380</name>
</gene>
<dbReference type="EMBL" id="QVLU01000001">
    <property type="protein sequence ID" value="RGE74731.1"/>
    <property type="molecule type" value="Genomic_DNA"/>
</dbReference>
<protein>
    <submittedName>
        <fullName evidence="1">YbhB/YbcL family Raf kinase inhibitor-like protein</fullName>
    </submittedName>
</protein>
<dbReference type="InterPro" id="IPR008914">
    <property type="entry name" value="PEBP"/>
</dbReference>
<dbReference type="Proteomes" id="UP000260812">
    <property type="component" value="Unassembled WGS sequence"/>
</dbReference>
<dbReference type="PANTHER" id="PTHR30289:SF1">
    <property type="entry name" value="PEBP (PHOSPHATIDYLETHANOLAMINE-BINDING PROTEIN) FAMILY PROTEIN"/>
    <property type="match status" value="1"/>
</dbReference>
<evidence type="ECO:0000313" key="3">
    <source>
        <dbReference type="Proteomes" id="UP000260812"/>
    </source>
</evidence>
<dbReference type="InterPro" id="IPR005247">
    <property type="entry name" value="YbhB_YbcL/LppC-like"/>
</dbReference>
<dbReference type="Proteomes" id="UP000261166">
    <property type="component" value="Unassembled WGS sequence"/>
</dbReference>
<organism evidence="1 3">
    <name type="scientific">Eisenbergiella massiliensis</name>
    <dbReference type="NCBI Taxonomy" id="1720294"/>
    <lineage>
        <taxon>Bacteria</taxon>
        <taxon>Bacillati</taxon>
        <taxon>Bacillota</taxon>
        <taxon>Clostridia</taxon>
        <taxon>Lachnospirales</taxon>
        <taxon>Lachnospiraceae</taxon>
        <taxon>Eisenbergiella</taxon>
    </lineage>
</organism>
<dbReference type="OrthoDB" id="9797506at2"/>
<dbReference type="InterPro" id="IPR036610">
    <property type="entry name" value="PEBP-like_sf"/>
</dbReference>
<evidence type="ECO:0000313" key="1">
    <source>
        <dbReference type="EMBL" id="RGE62644.1"/>
    </source>
</evidence>
<dbReference type="SUPFAM" id="SSF49777">
    <property type="entry name" value="PEBP-like"/>
    <property type="match status" value="1"/>
</dbReference>
<dbReference type="EMBL" id="QVLV01000004">
    <property type="protein sequence ID" value="RGE62644.1"/>
    <property type="molecule type" value="Genomic_DNA"/>
</dbReference>
<dbReference type="Gene3D" id="3.90.280.10">
    <property type="entry name" value="PEBP-like"/>
    <property type="match status" value="1"/>
</dbReference>
<dbReference type="CDD" id="cd00865">
    <property type="entry name" value="PEBP_bact_arch"/>
    <property type="match status" value="1"/>
</dbReference>
<name>A0A3E3I885_9FIRM</name>
<sequence>MWKGVFMLITSTAFKEGAWIPEKYTAWGEDISPALHLEGIPAGTKALMITLDDASHPLFPNYNHWIIWNIPVCSDIPESIPKGEAVAALSGAVQGMAYGRHCYKGPKPPFKAIHNYTFTVFALSDFMDLPAASVKKDVLKQAEGLILGKAALTGKFQSHRKSQDNID</sequence>
<dbReference type="NCBIfam" id="TIGR00481">
    <property type="entry name" value="YbhB/YbcL family Raf kinase inhibitor-like protein"/>
    <property type="match status" value="1"/>
</dbReference>
<dbReference type="AlphaFoldDB" id="A0A3E3I885"/>
<reference evidence="1 4" key="1">
    <citation type="submission" date="2018-08" db="EMBL/GenBank/DDBJ databases">
        <title>A genome reference for cultivated species of the human gut microbiota.</title>
        <authorList>
            <person name="Zou Y."/>
            <person name="Xue W."/>
            <person name="Luo G."/>
        </authorList>
    </citation>
    <scope>NUCLEOTIDE SEQUENCE [LARGE SCALE GENOMIC DNA]</scope>
    <source>
        <strain evidence="2 4">AF26-4BH</strain>
        <strain evidence="1">TF05-5AC</strain>
    </source>
</reference>
<evidence type="ECO:0000313" key="4">
    <source>
        <dbReference type="Proteomes" id="UP000261166"/>
    </source>
</evidence>
<proteinExistence type="predicted"/>
<dbReference type="Pfam" id="PF01161">
    <property type="entry name" value="PBP"/>
    <property type="match status" value="1"/>
</dbReference>
<comment type="caution">
    <text evidence="1">The sequence shown here is derived from an EMBL/GenBank/DDBJ whole genome shotgun (WGS) entry which is preliminary data.</text>
</comment>